<dbReference type="Proteomes" id="UP000245390">
    <property type="component" value="Unassembled WGS sequence"/>
</dbReference>
<name>A0A316FYT8_9RHOB</name>
<dbReference type="EMBL" id="QGGV01000013">
    <property type="protein sequence ID" value="PWK53583.1"/>
    <property type="molecule type" value="Genomic_DNA"/>
</dbReference>
<dbReference type="AlphaFoldDB" id="A0A316FYT8"/>
<evidence type="ECO:0000256" key="1">
    <source>
        <dbReference type="SAM" id="Phobius"/>
    </source>
</evidence>
<sequence>MVEAGAIRGASGGAINMSRNALYLVIGLLAAGVLVVGYLYYQESRNRSGIEIEIGEHGVSIEER</sequence>
<keyword evidence="3" id="KW-1185">Reference proteome</keyword>
<keyword evidence="1" id="KW-0812">Transmembrane</keyword>
<evidence type="ECO:0000313" key="3">
    <source>
        <dbReference type="Proteomes" id="UP000245390"/>
    </source>
</evidence>
<reference evidence="2 3" key="1">
    <citation type="submission" date="2018-05" db="EMBL/GenBank/DDBJ databases">
        <title>Genomic Encyclopedia of Type Strains, Phase IV (KMG-IV): sequencing the most valuable type-strain genomes for metagenomic binning, comparative biology and taxonomic classification.</title>
        <authorList>
            <person name="Goeker M."/>
        </authorList>
    </citation>
    <scope>NUCLEOTIDE SEQUENCE [LARGE SCALE GENOMIC DNA]</scope>
    <source>
        <strain evidence="2 3">DSM 103371</strain>
    </source>
</reference>
<comment type="caution">
    <text evidence="2">The sequence shown here is derived from an EMBL/GenBank/DDBJ whole genome shotgun (WGS) entry which is preliminary data.</text>
</comment>
<accession>A0A316FYT8</accession>
<protein>
    <submittedName>
        <fullName evidence="2">Uncharacterized protein</fullName>
    </submittedName>
</protein>
<gene>
    <name evidence="2" type="ORF">C8D95_113108</name>
</gene>
<evidence type="ECO:0000313" key="2">
    <source>
        <dbReference type="EMBL" id="PWK53583.1"/>
    </source>
</evidence>
<keyword evidence="1" id="KW-0472">Membrane</keyword>
<dbReference type="KEGG" id="salo:EF888_15125"/>
<feature type="transmembrane region" description="Helical" evidence="1">
    <location>
        <begin position="21"/>
        <end position="41"/>
    </location>
</feature>
<organism evidence="2 3">
    <name type="scientific">Silicimonas algicola</name>
    <dbReference type="NCBI Taxonomy" id="1826607"/>
    <lineage>
        <taxon>Bacteria</taxon>
        <taxon>Pseudomonadati</taxon>
        <taxon>Pseudomonadota</taxon>
        <taxon>Alphaproteobacteria</taxon>
        <taxon>Rhodobacterales</taxon>
        <taxon>Paracoccaceae</taxon>
    </lineage>
</organism>
<dbReference type="RefSeq" id="WP_109761038.1">
    <property type="nucleotide sequence ID" value="NZ_CP034588.1"/>
</dbReference>
<keyword evidence="1" id="KW-1133">Transmembrane helix</keyword>
<proteinExistence type="predicted"/>